<gene>
    <name evidence="2" type="ORF">H8L47_10390</name>
</gene>
<sequence>MSNDALRGQIPTSFCPVKCRPISCLPEDTAAVLALAQAAVNVENFTIPLYLAAMSSIQGTHTISNPLAQGRLWPGMSTTAGTTLTSNQRAYNTVFSVFIQEMLHLQLAANLATVLGAPPQFFDKTLLQNTNGGWACYGPTLTTIPHIVDLTDTTSFADVKVNLAALTTEQIQLFLAIEQSHDDARADIKADKLADYFPAVPFENWTAKNTEANLPQFGTIGWMYQCFMQYLAIEYEGGVTLWSKLFDASRLDQQRDIFNGKYSGHSRDEYPLMPMKISASDPDMALLQAIDMINGIVNQGEGGVENLLKGFRLQVQRRIYKNVSLDTTVGLRDEVTDNAVETRFRPDRAALIVDYPYEPGNVDARSHGDVIDHWDRFNELQNVVQEPDYLNFAQWYAAGNAWTGADLQTSAYQPQANLPSPDEVAASLTAMRTGQDYPQLLGQLVAGAVDGINKALTQYWASSSARFPYQAMAASGDRMSLYWAVFGEAPDLSASGSLPPITDADRHACQGLSVQNPGNSCAALAAYHTCSSSNSCKGLGGCGYPIIDTAGNSKNFIAPSDNTCNQKGGCAVPISVFQTYGSGGTMDIADIFSTPPATLGTFGFTQNQTVYAAAWTAYTAVMNAQQPPVAAGNPPAASPLRMVLPPN</sequence>
<comment type="caution">
    <text evidence="2">The sequence shown here is derived from an EMBL/GenBank/DDBJ whole genome shotgun (WGS) entry which is preliminary data.</text>
</comment>
<protein>
    <recommendedName>
        <fullName evidence="1">Iminophenyl-pyruvate dimer synthase domain-containing protein</fullName>
    </recommendedName>
</protein>
<proteinExistence type="predicted"/>
<organism evidence="2 3">
    <name type="scientific">Undibacterium umbellatum</name>
    <dbReference type="NCBI Taxonomy" id="2762300"/>
    <lineage>
        <taxon>Bacteria</taxon>
        <taxon>Pseudomonadati</taxon>
        <taxon>Pseudomonadota</taxon>
        <taxon>Betaproteobacteria</taxon>
        <taxon>Burkholderiales</taxon>
        <taxon>Oxalobacteraceae</taxon>
        <taxon>Undibacterium</taxon>
    </lineage>
</organism>
<dbReference type="Proteomes" id="UP000646911">
    <property type="component" value="Unassembled WGS sequence"/>
</dbReference>
<accession>A0ABR6Z899</accession>
<feature type="domain" description="Iminophenyl-pyruvate dimer synthase" evidence="1">
    <location>
        <begin position="37"/>
        <end position="305"/>
    </location>
</feature>
<dbReference type="InterPro" id="IPR012347">
    <property type="entry name" value="Ferritin-like"/>
</dbReference>
<dbReference type="Pfam" id="PF12902">
    <property type="entry name" value="Ferritin-like"/>
    <property type="match status" value="1"/>
</dbReference>
<keyword evidence="3" id="KW-1185">Reference proteome</keyword>
<dbReference type="EMBL" id="JACOFX010000004">
    <property type="protein sequence ID" value="MBC3907977.1"/>
    <property type="molecule type" value="Genomic_DNA"/>
</dbReference>
<evidence type="ECO:0000259" key="1">
    <source>
        <dbReference type="Pfam" id="PF12902"/>
    </source>
</evidence>
<dbReference type="Gene3D" id="1.20.1260.10">
    <property type="match status" value="1"/>
</dbReference>
<name>A0ABR6Z899_9BURK</name>
<dbReference type="InterPro" id="IPR026820">
    <property type="entry name" value="VioB/RebD_dom"/>
</dbReference>
<dbReference type="RefSeq" id="WP_186953531.1">
    <property type="nucleotide sequence ID" value="NZ_JACOFX010000004.1"/>
</dbReference>
<evidence type="ECO:0000313" key="2">
    <source>
        <dbReference type="EMBL" id="MBC3907977.1"/>
    </source>
</evidence>
<reference evidence="2 3" key="1">
    <citation type="submission" date="2020-08" db="EMBL/GenBank/DDBJ databases">
        <title>Novel species isolated from subtropical streams in China.</title>
        <authorList>
            <person name="Lu H."/>
        </authorList>
    </citation>
    <scope>NUCLEOTIDE SEQUENCE [LARGE SCALE GENOMIC DNA]</scope>
    <source>
        <strain evidence="2 3">NL8W</strain>
    </source>
</reference>
<evidence type="ECO:0000313" key="3">
    <source>
        <dbReference type="Proteomes" id="UP000646911"/>
    </source>
</evidence>